<dbReference type="PANTHER" id="PTHR28589:SF1">
    <property type="entry name" value="SMALL RIBOSOMAL SUBUNIT PROTEIN MS34"/>
    <property type="match status" value="1"/>
</dbReference>
<dbReference type="GO" id="GO:0005739">
    <property type="term" value="C:mitochondrion"/>
    <property type="evidence" value="ECO:0007669"/>
    <property type="project" value="InterPro"/>
</dbReference>
<name>A0A7S0LP51_9EUKA</name>
<reference evidence="1" key="1">
    <citation type="submission" date="2021-01" db="EMBL/GenBank/DDBJ databases">
        <authorList>
            <person name="Corre E."/>
            <person name="Pelletier E."/>
            <person name="Niang G."/>
            <person name="Scheremetjew M."/>
            <person name="Finn R."/>
            <person name="Kale V."/>
            <person name="Holt S."/>
            <person name="Cochrane G."/>
            <person name="Meng A."/>
            <person name="Brown T."/>
            <person name="Cohen L."/>
        </authorList>
    </citation>
    <scope>NUCLEOTIDE SEQUENCE</scope>
    <source>
        <strain evidence="1">PLY182g</strain>
    </source>
</reference>
<organism evidence="1">
    <name type="scientific">Coccolithus braarudii</name>
    <dbReference type="NCBI Taxonomy" id="221442"/>
    <lineage>
        <taxon>Eukaryota</taxon>
        <taxon>Haptista</taxon>
        <taxon>Haptophyta</taxon>
        <taxon>Prymnesiophyceae</taxon>
        <taxon>Coccolithales</taxon>
        <taxon>Coccolithaceae</taxon>
        <taxon>Coccolithus</taxon>
    </lineage>
</organism>
<proteinExistence type="predicted"/>
<dbReference type="InterPro" id="IPR032053">
    <property type="entry name" value="Ribosomal_mS34"/>
</dbReference>
<sequence length="164" mass="18597">MIPRPSLRGVHSLLSHMFVTNLQRPLHLSNRGSFRQLCSDAAEAATTPRHRLQLPKQKNLYDLASILPRFGVGSRFFRNSWARKGYDPVDYHWEVTRVVLRQTDEGLKRGSAWGVLRWKGVSTGTVKSIRSTCKREWRYIPEPVSTVLARKPPASARMSGADSA</sequence>
<gene>
    <name evidence="1" type="ORF">CPEL01642_LOCUS21900</name>
</gene>
<dbReference type="Pfam" id="PF16053">
    <property type="entry name" value="MRP-S34"/>
    <property type="match status" value="1"/>
</dbReference>
<dbReference type="AlphaFoldDB" id="A0A7S0LP51"/>
<dbReference type="PANTHER" id="PTHR28589">
    <property type="entry name" value="28S RIBOSOMAL PROTEIN S34, MITOCHONDRIAL"/>
    <property type="match status" value="1"/>
</dbReference>
<protein>
    <submittedName>
        <fullName evidence="1">Uncharacterized protein</fullName>
    </submittedName>
</protein>
<dbReference type="EMBL" id="HBEY01045698">
    <property type="protein sequence ID" value="CAD8618519.1"/>
    <property type="molecule type" value="Transcribed_RNA"/>
</dbReference>
<evidence type="ECO:0000313" key="1">
    <source>
        <dbReference type="EMBL" id="CAD8618519.1"/>
    </source>
</evidence>
<accession>A0A7S0LP51</accession>
<dbReference type="GO" id="GO:0003735">
    <property type="term" value="F:structural constituent of ribosome"/>
    <property type="evidence" value="ECO:0007669"/>
    <property type="project" value="InterPro"/>
</dbReference>